<organism evidence="7">
    <name type="scientific">anaerobic digester metagenome</name>
    <dbReference type="NCBI Taxonomy" id="1263854"/>
    <lineage>
        <taxon>unclassified sequences</taxon>
        <taxon>metagenomes</taxon>
        <taxon>ecological metagenomes</taxon>
    </lineage>
</organism>
<evidence type="ECO:0000256" key="3">
    <source>
        <dbReference type="ARBA" id="ARBA00022692"/>
    </source>
</evidence>
<gene>
    <name evidence="7" type="ORF">SCFA_1080001</name>
</gene>
<evidence type="ECO:0000256" key="4">
    <source>
        <dbReference type="ARBA" id="ARBA00022729"/>
    </source>
</evidence>
<keyword evidence="4" id="KW-0732">Signal</keyword>
<evidence type="ECO:0000256" key="6">
    <source>
        <dbReference type="ARBA" id="ARBA00023237"/>
    </source>
</evidence>
<sequence>MVALTGALGEATEGLEIPVISELTLPPPWFGGGMAPYDKAAELELLVEDYFTTSYNLGFLWEPTSWFAFGACYQSESETTMEGDYKFTYGQRFQNTVAWLGRSPMTIIIAAMFDLPYQAAPYQKGTATVTMTWPARLQLGIKLKPIKQLVLTCDAHWTDWEAWKALEVQFDQKIQLFRFARMLGYMNSPKAMHIDLGLENTWHFSYGIEIRPIKRLALRLGYEPRPTSVKDEFFGPVPMSDMDIYSAGIGFVIEDHPKPKPKDFHELLKQIQHPTAIDLNVTLVQLKDKFVGFNESKNMNSIDFTDIVYNPYAGLEMEQEMSVWVISLNQVFKW</sequence>
<keyword evidence="6" id="KW-0998">Cell outer membrane</keyword>
<comment type="subcellular location">
    <subcellularLocation>
        <location evidence="1">Cell outer membrane</location>
        <topology evidence="1">Multi-pass membrane protein</topology>
    </subcellularLocation>
</comment>
<evidence type="ECO:0000256" key="5">
    <source>
        <dbReference type="ARBA" id="ARBA00023136"/>
    </source>
</evidence>
<dbReference type="EMBL" id="CAADRM010000011">
    <property type="protein sequence ID" value="VFU11485.1"/>
    <property type="molecule type" value="Genomic_DNA"/>
</dbReference>
<dbReference type="SUPFAM" id="SSF56935">
    <property type="entry name" value="Porins"/>
    <property type="match status" value="1"/>
</dbReference>
<keyword evidence="2" id="KW-1134">Transmembrane beta strand</keyword>
<dbReference type="PANTHER" id="PTHR35093:SF8">
    <property type="entry name" value="OUTER MEMBRANE PROTEIN NMB0088-RELATED"/>
    <property type="match status" value="1"/>
</dbReference>
<evidence type="ECO:0000313" key="7">
    <source>
        <dbReference type="EMBL" id="VFU11485.1"/>
    </source>
</evidence>
<evidence type="ECO:0000256" key="1">
    <source>
        <dbReference type="ARBA" id="ARBA00004571"/>
    </source>
</evidence>
<keyword evidence="5" id="KW-0472">Membrane</keyword>
<protein>
    <submittedName>
        <fullName evidence="7">Outer membrane protein transport protein (OMPP1/FadL/TodX)</fullName>
    </submittedName>
</protein>
<proteinExistence type="predicted"/>
<evidence type="ECO:0000256" key="2">
    <source>
        <dbReference type="ARBA" id="ARBA00022452"/>
    </source>
</evidence>
<name>A0A485LWK5_9ZZZZ</name>
<dbReference type="Pfam" id="PF03349">
    <property type="entry name" value="Toluene_X"/>
    <property type="match status" value="1"/>
</dbReference>
<keyword evidence="3" id="KW-0812">Transmembrane</keyword>
<reference evidence="7" key="1">
    <citation type="submission" date="2019-03" db="EMBL/GenBank/DDBJ databases">
        <authorList>
            <person name="Hao L."/>
        </authorList>
    </citation>
    <scope>NUCLEOTIDE SEQUENCE</scope>
</reference>
<dbReference type="Gene3D" id="2.40.160.60">
    <property type="entry name" value="Outer membrane protein transport protein (OMPP1/FadL/TodX)"/>
    <property type="match status" value="1"/>
</dbReference>
<accession>A0A485LWK5</accession>
<dbReference type="AlphaFoldDB" id="A0A485LWK5"/>
<dbReference type="PANTHER" id="PTHR35093">
    <property type="entry name" value="OUTER MEMBRANE PROTEIN NMB0088-RELATED"/>
    <property type="match status" value="1"/>
</dbReference>
<dbReference type="GO" id="GO:0009279">
    <property type="term" value="C:cell outer membrane"/>
    <property type="evidence" value="ECO:0007669"/>
    <property type="project" value="UniProtKB-SubCell"/>
</dbReference>
<dbReference type="GO" id="GO:0015483">
    <property type="term" value="F:long-chain fatty acid transporting porin activity"/>
    <property type="evidence" value="ECO:0007669"/>
    <property type="project" value="TreeGrafter"/>
</dbReference>
<dbReference type="InterPro" id="IPR005017">
    <property type="entry name" value="OMPP1/FadL/TodX"/>
</dbReference>